<dbReference type="InterPro" id="IPR001590">
    <property type="entry name" value="Peptidase_M12B"/>
</dbReference>
<keyword evidence="7" id="KW-0732">Signal</keyword>
<dbReference type="SUPFAM" id="SSF55486">
    <property type="entry name" value="Metalloproteases ('zincins'), catalytic domain"/>
    <property type="match status" value="1"/>
</dbReference>
<proteinExistence type="evidence at transcript level"/>
<evidence type="ECO:0000313" key="9">
    <source>
        <dbReference type="EMBL" id="JAA54283.1"/>
    </source>
</evidence>
<organism evidence="9">
    <name type="scientific">Rhipicephalus pulchellus</name>
    <name type="common">Yellow backed tick</name>
    <name type="synonym">Dermacentor pulchellus</name>
    <dbReference type="NCBI Taxonomy" id="72859"/>
    <lineage>
        <taxon>Eukaryota</taxon>
        <taxon>Metazoa</taxon>
        <taxon>Ecdysozoa</taxon>
        <taxon>Arthropoda</taxon>
        <taxon>Chelicerata</taxon>
        <taxon>Arachnida</taxon>
        <taxon>Acari</taxon>
        <taxon>Parasitiformes</taxon>
        <taxon>Ixodida</taxon>
        <taxon>Ixodoidea</taxon>
        <taxon>Ixodidae</taxon>
        <taxon>Rhipicephalinae</taxon>
        <taxon>Rhipicephalus</taxon>
        <taxon>Rhipicephalus</taxon>
    </lineage>
</organism>
<evidence type="ECO:0000259" key="8">
    <source>
        <dbReference type="PROSITE" id="PS50215"/>
    </source>
</evidence>
<feature type="region of interest" description="Disordered" evidence="6">
    <location>
        <begin position="159"/>
        <end position="183"/>
    </location>
</feature>
<feature type="signal peptide" evidence="7">
    <location>
        <begin position="1"/>
        <end position="26"/>
    </location>
</feature>
<comment type="caution">
    <text evidence="5">Lacks conserved residue(s) required for the propagation of feature annotation.</text>
</comment>
<evidence type="ECO:0000256" key="2">
    <source>
        <dbReference type="ARBA" id="ARBA00022801"/>
    </source>
</evidence>
<feature type="chain" id="PRO_5003980253" evidence="7">
    <location>
        <begin position="27"/>
        <end position="520"/>
    </location>
</feature>
<dbReference type="AlphaFoldDB" id="L7LTR6"/>
<keyword evidence="3 5" id="KW-0862">Zinc</keyword>
<feature type="domain" description="Peptidase M12B" evidence="8">
    <location>
        <begin position="188"/>
        <end position="414"/>
    </location>
</feature>
<keyword evidence="5" id="KW-0479">Metal-binding</keyword>
<evidence type="ECO:0000256" key="7">
    <source>
        <dbReference type="SAM" id="SignalP"/>
    </source>
</evidence>
<dbReference type="Pfam" id="PF13688">
    <property type="entry name" value="Reprolysin_5"/>
    <property type="match status" value="1"/>
</dbReference>
<sequence length="520" mass="57706">MTKQESKFVDLALCLMLLPPWYTLQGAPTKAAVFPRIVEERSDTGELMVAIGPGRTLTLTKASVLHEQLEVTTFENDKEIVHYMNGARLEEGLYHDPEARSAVFLTREPRLTLNGILSPTERIEPSDPSIPGEEGAVSHDIVPLEASNVNAEYEVANLSGDTDNDVSKEHLDEKPESRSAGNPYPVNATCETCIAVDSTFWDAFQSKPKKLARYFAVLVAFANIKFRTLQPDVILLQILVTRIIIFTKQTETFVRTWNGNDSILLDSTLTLFNAFTRNKNFTNDDIIVLFTRRDLAVKPANSTSPRTNTLGLASVKGACGIFKTAIVEDKTRTFSSVHTTVHEIGHLLGSYHDGSVLSGKQPLQVDPSSCPSQEKHIMTPVAATGMKSTFSNCSTFQFALFASSSAGRCLTTTNSRTTRKVYYDDINKTRPTLDELCQRRYNSKKALYQKPGKSLKEYAIEKCVITCSTPDKPGTLIISDAPDGTPCENGTRKMCISGECILLKDRPMWTFENELEVFLF</sequence>
<dbReference type="PANTHER" id="PTHR11905:SF159">
    <property type="entry name" value="ADAM METALLOPROTEASE"/>
    <property type="match status" value="1"/>
</dbReference>
<dbReference type="InterPro" id="IPR024079">
    <property type="entry name" value="MetalloPept_cat_dom_sf"/>
</dbReference>
<dbReference type="EMBL" id="GACK01010751">
    <property type="protein sequence ID" value="JAA54283.1"/>
    <property type="molecule type" value="mRNA"/>
</dbReference>
<feature type="binding site" evidence="5">
    <location>
        <position position="352"/>
    </location>
    <ligand>
        <name>Zn(2+)</name>
        <dbReference type="ChEBI" id="CHEBI:29105"/>
        <note>catalytic</note>
    </ligand>
</feature>
<evidence type="ECO:0000256" key="4">
    <source>
        <dbReference type="ARBA" id="ARBA00023049"/>
    </source>
</evidence>
<feature type="active site" evidence="5">
    <location>
        <position position="343"/>
    </location>
</feature>
<protein>
    <submittedName>
        <fullName evidence="9">Putative tick salivary metalloprotease</fullName>
    </submittedName>
</protein>
<dbReference type="Gene3D" id="3.40.390.10">
    <property type="entry name" value="Collagenase (Catalytic Domain)"/>
    <property type="match status" value="1"/>
</dbReference>
<evidence type="ECO:0000256" key="5">
    <source>
        <dbReference type="PROSITE-ProRule" id="PRU00276"/>
    </source>
</evidence>
<dbReference type="GO" id="GO:0004222">
    <property type="term" value="F:metalloendopeptidase activity"/>
    <property type="evidence" value="ECO:0007669"/>
    <property type="project" value="InterPro"/>
</dbReference>
<accession>L7LTR6</accession>
<evidence type="ECO:0000256" key="1">
    <source>
        <dbReference type="ARBA" id="ARBA00022670"/>
    </source>
</evidence>
<dbReference type="GO" id="GO:0006509">
    <property type="term" value="P:membrane protein ectodomain proteolysis"/>
    <property type="evidence" value="ECO:0007669"/>
    <property type="project" value="TreeGrafter"/>
</dbReference>
<name>L7LTR6_RHIPC</name>
<keyword evidence="2" id="KW-0378">Hydrolase</keyword>
<dbReference type="PANTHER" id="PTHR11905">
    <property type="entry name" value="ADAM A DISINTEGRIN AND METALLOPROTEASE DOMAIN"/>
    <property type="match status" value="1"/>
</dbReference>
<feature type="binding site" evidence="5">
    <location>
        <position position="346"/>
    </location>
    <ligand>
        <name>Zn(2+)</name>
        <dbReference type="ChEBI" id="CHEBI:29105"/>
        <note>catalytic</note>
    </ligand>
</feature>
<keyword evidence="4 9" id="KW-0482">Metalloprotease</keyword>
<evidence type="ECO:0000256" key="6">
    <source>
        <dbReference type="SAM" id="MobiDB-lite"/>
    </source>
</evidence>
<reference evidence="9" key="2">
    <citation type="journal article" date="2015" name="J. Proteomics">
        <title>Sexual differences in the sialomes of the zebra tick, Rhipicephalus pulchellus.</title>
        <authorList>
            <person name="Tan A.W."/>
            <person name="Francischetti I.M."/>
            <person name="Slovak M."/>
            <person name="Kini R.M."/>
            <person name="Ribeiro J.M."/>
        </authorList>
    </citation>
    <scope>NUCLEOTIDE SEQUENCE</scope>
    <source>
        <tissue evidence="9">Salivary gland</tissue>
    </source>
</reference>
<dbReference type="PROSITE" id="PS50215">
    <property type="entry name" value="ADAM_MEPRO"/>
    <property type="match status" value="1"/>
</dbReference>
<feature type="compositionally biased region" description="Basic and acidic residues" evidence="6">
    <location>
        <begin position="165"/>
        <end position="177"/>
    </location>
</feature>
<reference evidence="9" key="1">
    <citation type="submission" date="2012-11" db="EMBL/GenBank/DDBJ databases">
        <authorList>
            <person name="Lucero-Rivera Y.E."/>
            <person name="Tovar-Ramirez D."/>
        </authorList>
    </citation>
    <scope>NUCLEOTIDE SEQUENCE</scope>
    <source>
        <tissue evidence="9">Salivary gland</tissue>
    </source>
</reference>
<keyword evidence="1 9" id="KW-0645">Protease</keyword>
<dbReference type="GO" id="GO:0046872">
    <property type="term" value="F:metal ion binding"/>
    <property type="evidence" value="ECO:0007669"/>
    <property type="project" value="UniProtKB-KW"/>
</dbReference>
<feature type="binding site" evidence="5">
    <location>
        <position position="342"/>
    </location>
    <ligand>
        <name>Zn(2+)</name>
        <dbReference type="ChEBI" id="CHEBI:29105"/>
        <note>catalytic</note>
    </ligand>
</feature>
<evidence type="ECO:0000256" key="3">
    <source>
        <dbReference type="ARBA" id="ARBA00022833"/>
    </source>
</evidence>